<evidence type="ECO:0000256" key="4">
    <source>
        <dbReference type="ARBA" id="ARBA00023125"/>
    </source>
</evidence>
<gene>
    <name evidence="7" type="ORF">FHS32_001552</name>
</gene>
<dbReference type="SMART" id="SM00345">
    <property type="entry name" value="HTH_GNTR"/>
    <property type="match status" value="1"/>
</dbReference>
<keyword evidence="4" id="KW-0238">DNA-binding</keyword>
<sequence length="471" mass="51554">MTWHVMLEVVRDGPVPLGAQIADQLRHQVERGLLTPRTRLPSSRQLAEDLRVSRSVVVEAYEKLTGEGLLESVRGSGTRVAAHADTRIRKPVVLVDRAIPPVRFNLLPGTPNPVTFPHREWTASYQRAVESARWQGLGYPPLLGVDQLRSELVSYLGRVRGVLGSPEDTMVTGGFAHALGLVCGALRELGIDRLAVEDPSHDRQRQFIEENGVRTVAVPVGPDGLEVEPLYASGVRAVLVTPSHQFPLGVPMSPRRREELVRWARDTGGWIIEDDYDGGLWLEQRGRHLALQPTGPDRVIYAGTASKLLAPGLRLGWMVLPPELTGLMERVRVRRDLGCDGLMQLAFADFLRSGLLDGHLRKMRSRYRAQHGALTRAVERFLPAATLIGPVAGLHVFAALPEGADEEALVARALGLSVLVKGGRVFHDRPHTARPGLVLGYTALGRSGVEEAIRRIGQAYDQQPGGASWAS</sequence>
<dbReference type="InterPro" id="IPR051446">
    <property type="entry name" value="HTH_trans_reg/aminotransferase"/>
</dbReference>
<protein>
    <submittedName>
        <fullName evidence="7">GntR family transcriptional regulator/MocR family aminotransferase</fullName>
    </submittedName>
</protein>
<dbReference type="PRINTS" id="PR00035">
    <property type="entry name" value="HTHGNTR"/>
</dbReference>
<dbReference type="InterPro" id="IPR000524">
    <property type="entry name" value="Tscrpt_reg_HTH_GntR"/>
</dbReference>
<evidence type="ECO:0000256" key="2">
    <source>
        <dbReference type="ARBA" id="ARBA00022898"/>
    </source>
</evidence>
<reference evidence="7 8" key="1">
    <citation type="submission" date="2020-08" db="EMBL/GenBank/DDBJ databases">
        <title>Genomic Encyclopedia of Type Strains, Phase III (KMG-III): the genomes of soil and plant-associated and newly described type strains.</title>
        <authorList>
            <person name="Whitman W."/>
        </authorList>
    </citation>
    <scope>NUCLEOTIDE SEQUENCE [LARGE SCALE GENOMIC DNA]</scope>
    <source>
        <strain evidence="7 8">CECT 3226</strain>
    </source>
</reference>
<dbReference type="InterPro" id="IPR036390">
    <property type="entry name" value="WH_DNA-bd_sf"/>
</dbReference>
<dbReference type="AlphaFoldDB" id="A0A7W8F874"/>
<dbReference type="GO" id="GO:0030170">
    <property type="term" value="F:pyridoxal phosphate binding"/>
    <property type="evidence" value="ECO:0007669"/>
    <property type="project" value="InterPro"/>
</dbReference>
<dbReference type="CDD" id="cd00609">
    <property type="entry name" value="AAT_like"/>
    <property type="match status" value="1"/>
</dbReference>
<keyword evidence="7" id="KW-0808">Transferase</keyword>
<dbReference type="InterPro" id="IPR036388">
    <property type="entry name" value="WH-like_DNA-bd_sf"/>
</dbReference>
<keyword evidence="7" id="KW-0032">Aminotransferase</keyword>
<dbReference type="InterPro" id="IPR015424">
    <property type="entry name" value="PyrdxlP-dep_Trfase"/>
</dbReference>
<dbReference type="GO" id="GO:0003677">
    <property type="term" value="F:DNA binding"/>
    <property type="evidence" value="ECO:0007669"/>
    <property type="project" value="UniProtKB-KW"/>
</dbReference>
<evidence type="ECO:0000256" key="3">
    <source>
        <dbReference type="ARBA" id="ARBA00023015"/>
    </source>
</evidence>
<comment type="caution">
    <text evidence="7">The sequence shown here is derived from an EMBL/GenBank/DDBJ whole genome shotgun (WGS) entry which is preliminary data.</text>
</comment>
<evidence type="ECO:0000256" key="5">
    <source>
        <dbReference type="ARBA" id="ARBA00023163"/>
    </source>
</evidence>
<evidence type="ECO:0000313" key="7">
    <source>
        <dbReference type="EMBL" id="MBB5124820.1"/>
    </source>
</evidence>
<dbReference type="Gene3D" id="1.10.10.10">
    <property type="entry name" value="Winged helix-like DNA-binding domain superfamily/Winged helix DNA-binding domain"/>
    <property type="match status" value="1"/>
</dbReference>
<keyword evidence="5" id="KW-0804">Transcription</keyword>
<dbReference type="PANTHER" id="PTHR46577">
    <property type="entry name" value="HTH-TYPE TRANSCRIPTIONAL REGULATORY PROTEIN GABR"/>
    <property type="match status" value="1"/>
</dbReference>
<evidence type="ECO:0000259" key="6">
    <source>
        <dbReference type="PROSITE" id="PS50949"/>
    </source>
</evidence>
<dbReference type="InterPro" id="IPR015421">
    <property type="entry name" value="PyrdxlP-dep_Trfase_major"/>
</dbReference>
<dbReference type="InterPro" id="IPR004839">
    <property type="entry name" value="Aminotransferase_I/II_large"/>
</dbReference>
<accession>A0A7W8F874</accession>
<name>A0A7W8F874_9ACTN</name>
<dbReference type="EMBL" id="JACHJE010000003">
    <property type="protein sequence ID" value="MBB5124820.1"/>
    <property type="molecule type" value="Genomic_DNA"/>
</dbReference>
<evidence type="ECO:0000313" key="8">
    <source>
        <dbReference type="Proteomes" id="UP000568022"/>
    </source>
</evidence>
<dbReference type="SUPFAM" id="SSF53383">
    <property type="entry name" value="PLP-dependent transferases"/>
    <property type="match status" value="1"/>
</dbReference>
<dbReference type="PANTHER" id="PTHR46577:SF1">
    <property type="entry name" value="HTH-TYPE TRANSCRIPTIONAL REGULATORY PROTEIN GABR"/>
    <property type="match status" value="1"/>
</dbReference>
<proteinExistence type="inferred from homology"/>
<keyword evidence="2" id="KW-0663">Pyridoxal phosphate</keyword>
<dbReference type="CDD" id="cd07377">
    <property type="entry name" value="WHTH_GntR"/>
    <property type="match status" value="1"/>
</dbReference>
<evidence type="ECO:0000256" key="1">
    <source>
        <dbReference type="ARBA" id="ARBA00005384"/>
    </source>
</evidence>
<dbReference type="GO" id="GO:0008483">
    <property type="term" value="F:transaminase activity"/>
    <property type="evidence" value="ECO:0007669"/>
    <property type="project" value="UniProtKB-KW"/>
</dbReference>
<dbReference type="GO" id="GO:0003700">
    <property type="term" value="F:DNA-binding transcription factor activity"/>
    <property type="evidence" value="ECO:0007669"/>
    <property type="project" value="InterPro"/>
</dbReference>
<dbReference type="Pfam" id="PF00155">
    <property type="entry name" value="Aminotran_1_2"/>
    <property type="match status" value="1"/>
</dbReference>
<organism evidence="7 8">
    <name type="scientific">Streptomyces griseoloalbus</name>
    <dbReference type="NCBI Taxonomy" id="67303"/>
    <lineage>
        <taxon>Bacteria</taxon>
        <taxon>Bacillati</taxon>
        <taxon>Actinomycetota</taxon>
        <taxon>Actinomycetes</taxon>
        <taxon>Kitasatosporales</taxon>
        <taxon>Streptomycetaceae</taxon>
        <taxon>Streptomyces</taxon>
    </lineage>
</organism>
<dbReference type="SUPFAM" id="SSF46785">
    <property type="entry name" value="Winged helix' DNA-binding domain"/>
    <property type="match status" value="1"/>
</dbReference>
<dbReference type="Pfam" id="PF00392">
    <property type="entry name" value="GntR"/>
    <property type="match status" value="1"/>
</dbReference>
<comment type="similarity">
    <text evidence="1">In the C-terminal section; belongs to the class-I pyridoxal-phosphate-dependent aminotransferase family.</text>
</comment>
<dbReference type="Proteomes" id="UP000568022">
    <property type="component" value="Unassembled WGS sequence"/>
</dbReference>
<keyword evidence="3" id="KW-0805">Transcription regulation</keyword>
<keyword evidence="8" id="KW-1185">Reference proteome</keyword>
<feature type="domain" description="HTH gntR-type" evidence="6">
    <location>
        <begin position="15"/>
        <end position="83"/>
    </location>
</feature>
<dbReference type="PROSITE" id="PS50949">
    <property type="entry name" value="HTH_GNTR"/>
    <property type="match status" value="1"/>
</dbReference>
<dbReference type="Gene3D" id="3.40.640.10">
    <property type="entry name" value="Type I PLP-dependent aspartate aminotransferase-like (Major domain)"/>
    <property type="match status" value="1"/>
</dbReference>